<dbReference type="Proteomes" id="UP000234323">
    <property type="component" value="Unassembled WGS sequence"/>
</dbReference>
<dbReference type="GO" id="GO:0043138">
    <property type="term" value="F:3'-5' DNA helicase activity"/>
    <property type="evidence" value="ECO:0007669"/>
    <property type="project" value="InterPro"/>
</dbReference>
<dbReference type="GO" id="GO:0006281">
    <property type="term" value="P:DNA repair"/>
    <property type="evidence" value="ECO:0007669"/>
    <property type="project" value="InterPro"/>
</dbReference>
<dbReference type="Pfam" id="PF09382">
    <property type="entry name" value="RQC"/>
    <property type="match status" value="1"/>
</dbReference>
<feature type="domain" description="RQC" evidence="1">
    <location>
        <begin position="71"/>
        <end position="124"/>
    </location>
</feature>
<reference evidence="3 4" key="1">
    <citation type="submission" date="2015-10" db="EMBL/GenBank/DDBJ databases">
        <title>Genome analyses suggest a sexual origin of heterokaryosis in a supposedly ancient asexual fungus.</title>
        <authorList>
            <person name="Ropars J."/>
            <person name="Sedzielewska K."/>
            <person name="Noel J."/>
            <person name="Charron P."/>
            <person name="Farinelli L."/>
            <person name="Marton T."/>
            <person name="Kruger M."/>
            <person name="Pelin A."/>
            <person name="Brachmann A."/>
            <person name="Corradi N."/>
        </authorList>
    </citation>
    <scope>NUCLEOTIDE SEQUENCE [LARGE SCALE GENOMIC DNA]</scope>
    <source>
        <strain evidence="3 4">A4</strain>
    </source>
</reference>
<dbReference type="Pfam" id="PF16124">
    <property type="entry name" value="RecQ_Zn_bind"/>
    <property type="match status" value="1"/>
</dbReference>
<dbReference type="Gene3D" id="1.10.10.10">
    <property type="entry name" value="Winged helix-like DNA-binding domain superfamily/Winged helix DNA-binding domain"/>
    <property type="match status" value="1"/>
</dbReference>
<evidence type="ECO:0000259" key="2">
    <source>
        <dbReference type="Pfam" id="PF16124"/>
    </source>
</evidence>
<dbReference type="VEuPathDB" id="FungiDB:RhiirA1_316341"/>
<gene>
    <name evidence="3" type="ORF">RhiirA4_430954</name>
</gene>
<proteinExistence type="predicted"/>
<name>A0A2I1HMV2_9GLOM</name>
<evidence type="ECO:0000259" key="1">
    <source>
        <dbReference type="Pfam" id="PF09382"/>
    </source>
</evidence>
<dbReference type="InterPro" id="IPR036388">
    <property type="entry name" value="WH-like_DNA-bd_sf"/>
</dbReference>
<dbReference type="VEuPathDB" id="FungiDB:FUN_010837"/>
<dbReference type="InterPro" id="IPR032284">
    <property type="entry name" value="RecQ_Zn-bd"/>
</dbReference>
<comment type="caution">
    <text evidence="3">The sequence shown here is derived from an EMBL/GenBank/DDBJ whole genome shotgun (WGS) entry which is preliminary data.</text>
</comment>
<dbReference type="InterPro" id="IPR036390">
    <property type="entry name" value="WH_DNA-bd_sf"/>
</dbReference>
<dbReference type="AlphaFoldDB" id="A0A2I1HMV2"/>
<evidence type="ECO:0000313" key="3">
    <source>
        <dbReference type="EMBL" id="PKY60210.1"/>
    </source>
</evidence>
<protein>
    <recommendedName>
        <fullName evidence="5">ATP-dependent DNA helicase RecQ zinc-binding domain-containing protein</fullName>
    </recommendedName>
</protein>
<keyword evidence="4" id="KW-1185">Reference proteome</keyword>
<dbReference type="GO" id="GO:0006260">
    <property type="term" value="P:DNA replication"/>
    <property type="evidence" value="ECO:0007669"/>
    <property type="project" value="InterPro"/>
</dbReference>
<feature type="domain" description="ATP-dependent DNA helicase RecQ zinc-binding" evidence="2">
    <location>
        <begin position="14"/>
        <end position="63"/>
    </location>
</feature>
<organism evidence="3 4">
    <name type="scientific">Rhizophagus irregularis</name>
    <dbReference type="NCBI Taxonomy" id="588596"/>
    <lineage>
        <taxon>Eukaryota</taxon>
        <taxon>Fungi</taxon>
        <taxon>Fungi incertae sedis</taxon>
        <taxon>Mucoromycota</taxon>
        <taxon>Glomeromycotina</taxon>
        <taxon>Glomeromycetes</taxon>
        <taxon>Glomerales</taxon>
        <taxon>Glomeraceae</taxon>
        <taxon>Rhizophagus</taxon>
    </lineage>
</organism>
<dbReference type="SUPFAM" id="SSF46785">
    <property type="entry name" value="Winged helix' DNA-binding domain"/>
    <property type="match status" value="1"/>
</dbReference>
<accession>A0A2I1HMV2</accession>
<dbReference type="InterPro" id="IPR018982">
    <property type="entry name" value="RQC_domain"/>
</dbReference>
<dbReference type="EMBL" id="LLXI01004064">
    <property type="protein sequence ID" value="PKY60210.1"/>
    <property type="molecule type" value="Genomic_DNA"/>
</dbReference>
<sequence length="131" mass="15418">ESIIDIPTNEQNLTNKLERAANKIFEVFYYCISQYECRQQLIWQYQAWPDENKPSVCNKCDNCIKRIANKPKLLDGKDEIMKLLEVVEFLSQEEQVSPDDVVDVFRGGKTARVKQKKWDTLPIYPSEKKRC</sequence>
<evidence type="ECO:0008006" key="5">
    <source>
        <dbReference type="Google" id="ProtNLM"/>
    </source>
</evidence>
<evidence type="ECO:0000313" key="4">
    <source>
        <dbReference type="Proteomes" id="UP000234323"/>
    </source>
</evidence>
<feature type="non-terminal residue" evidence="3">
    <location>
        <position position="1"/>
    </location>
</feature>